<dbReference type="InterPro" id="IPR036736">
    <property type="entry name" value="ACP-like_sf"/>
</dbReference>
<dbReference type="PROSITE" id="PS50075">
    <property type="entry name" value="CARRIER"/>
    <property type="match status" value="1"/>
</dbReference>
<dbReference type="Pfam" id="PF00550">
    <property type="entry name" value="PP-binding"/>
    <property type="match status" value="1"/>
</dbReference>
<evidence type="ECO:0000259" key="3">
    <source>
        <dbReference type="PROSITE" id="PS50075"/>
    </source>
</evidence>
<dbReference type="EMBL" id="JBHUKQ010000012">
    <property type="protein sequence ID" value="MFD2482709.1"/>
    <property type="molecule type" value="Genomic_DNA"/>
</dbReference>
<proteinExistence type="predicted"/>
<evidence type="ECO:0000313" key="5">
    <source>
        <dbReference type="Proteomes" id="UP001597542"/>
    </source>
</evidence>
<keyword evidence="2" id="KW-0597">Phosphoprotein</keyword>
<keyword evidence="5" id="KW-1185">Reference proteome</keyword>
<evidence type="ECO:0000256" key="1">
    <source>
        <dbReference type="ARBA" id="ARBA00022450"/>
    </source>
</evidence>
<organism evidence="4 5">
    <name type="scientific">Amycolatopsis albidoflavus</name>
    <dbReference type="NCBI Taxonomy" id="102226"/>
    <lineage>
        <taxon>Bacteria</taxon>
        <taxon>Bacillati</taxon>
        <taxon>Actinomycetota</taxon>
        <taxon>Actinomycetes</taxon>
        <taxon>Pseudonocardiales</taxon>
        <taxon>Pseudonocardiaceae</taxon>
        <taxon>Amycolatopsis</taxon>
    </lineage>
</organism>
<evidence type="ECO:0000313" key="4">
    <source>
        <dbReference type="EMBL" id="MFD2482709.1"/>
    </source>
</evidence>
<reference evidence="5" key="1">
    <citation type="journal article" date="2019" name="Int. J. Syst. Evol. Microbiol.">
        <title>The Global Catalogue of Microorganisms (GCM) 10K type strain sequencing project: providing services to taxonomists for standard genome sequencing and annotation.</title>
        <authorList>
            <consortium name="The Broad Institute Genomics Platform"/>
            <consortium name="The Broad Institute Genome Sequencing Center for Infectious Disease"/>
            <person name="Wu L."/>
            <person name="Ma J."/>
        </authorList>
    </citation>
    <scope>NUCLEOTIDE SEQUENCE [LARGE SCALE GENOMIC DNA]</scope>
    <source>
        <strain evidence="5">CGMCC 4.7638</strain>
    </source>
</reference>
<evidence type="ECO:0000256" key="2">
    <source>
        <dbReference type="ARBA" id="ARBA00022553"/>
    </source>
</evidence>
<gene>
    <name evidence="4" type="ORF">ACFSUT_20645</name>
</gene>
<keyword evidence="1" id="KW-0596">Phosphopantetheine</keyword>
<name>A0ABW5I0A9_9PSEU</name>
<dbReference type="SMART" id="SM00823">
    <property type="entry name" value="PKS_PP"/>
    <property type="match status" value="1"/>
</dbReference>
<accession>A0ABW5I0A9</accession>
<dbReference type="SUPFAM" id="SSF47336">
    <property type="entry name" value="ACP-like"/>
    <property type="match status" value="1"/>
</dbReference>
<protein>
    <submittedName>
        <fullName evidence="4">Acyl carrier protein</fullName>
    </submittedName>
</protein>
<dbReference type="Proteomes" id="UP001597542">
    <property type="component" value="Unassembled WGS sequence"/>
</dbReference>
<sequence length="95" mass="10247">MENYRNSALAVDSAGRPDRVEETVLTALREVLGAAEAAPETRFAVLGGDSLRAVRVLSRLWRELGVELPVHSLLPGTTVAEFVGVVREHVEAKPA</sequence>
<dbReference type="Gene3D" id="1.10.1200.10">
    <property type="entry name" value="ACP-like"/>
    <property type="match status" value="1"/>
</dbReference>
<dbReference type="RefSeq" id="WP_344265737.1">
    <property type="nucleotide sequence ID" value="NZ_BAAAHV010000003.1"/>
</dbReference>
<feature type="domain" description="Carrier" evidence="3">
    <location>
        <begin position="15"/>
        <end position="90"/>
    </location>
</feature>
<dbReference type="InterPro" id="IPR020806">
    <property type="entry name" value="PKS_PP-bd"/>
</dbReference>
<comment type="caution">
    <text evidence="4">The sequence shown here is derived from an EMBL/GenBank/DDBJ whole genome shotgun (WGS) entry which is preliminary data.</text>
</comment>
<dbReference type="InterPro" id="IPR009081">
    <property type="entry name" value="PP-bd_ACP"/>
</dbReference>